<proteinExistence type="predicted"/>
<protein>
    <submittedName>
        <fullName evidence="2">Uncharacterized protein</fullName>
    </submittedName>
</protein>
<name>A0A8H6NP16_9PEZI</name>
<dbReference type="AlphaFoldDB" id="A0A8H6NP16"/>
<evidence type="ECO:0000313" key="3">
    <source>
        <dbReference type="Proteomes" id="UP000654918"/>
    </source>
</evidence>
<gene>
    <name evidence="2" type="ORF">CPLU01_01508</name>
</gene>
<reference evidence="2" key="1">
    <citation type="journal article" date="2020" name="Phytopathology">
        <title>Genome Sequence Resources of Colletotrichum truncatum, C. plurivorum, C. musicola, and C. sojae: Four Species Pathogenic to Soybean (Glycine max).</title>
        <authorList>
            <person name="Rogerio F."/>
            <person name="Boufleur T.R."/>
            <person name="Ciampi-Guillardi M."/>
            <person name="Sukno S.A."/>
            <person name="Thon M.R."/>
            <person name="Massola Junior N.S."/>
            <person name="Baroncelli R."/>
        </authorList>
    </citation>
    <scope>NUCLEOTIDE SEQUENCE</scope>
    <source>
        <strain evidence="2">LFN00145</strain>
    </source>
</reference>
<dbReference type="Proteomes" id="UP000654918">
    <property type="component" value="Unassembled WGS sequence"/>
</dbReference>
<evidence type="ECO:0000256" key="1">
    <source>
        <dbReference type="SAM" id="MobiDB-lite"/>
    </source>
</evidence>
<accession>A0A8H6NP16</accession>
<organism evidence="2 3">
    <name type="scientific">Colletotrichum plurivorum</name>
    <dbReference type="NCBI Taxonomy" id="2175906"/>
    <lineage>
        <taxon>Eukaryota</taxon>
        <taxon>Fungi</taxon>
        <taxon>Dikarya</taxon>
        <taxon>Ascomycota</taxon>
        <taxon>Pezizomycotina</taxon>
        <taxon>Sordariomycetes</taxon>
        <taxon>Hypocreomycetidae</taxon>
        <taxon>Glomerellales</taxon>
        <taxon>Glomerellaceae</taxon>
        <taxon>Colletotrichum</taxon>
        <taxon>Colletotrichum orchidearum species complex</taxon>
    </lineage>
</organism>
<comment type="caution">
    <text evidence="2">The sequence shown here is derived from an EMBL/GenBank/DDBJ whole genome shotgun (WGS) entry which is preliminary data.</text>
</comment>
<evidence type="ECO:0000313" key="2">
    <source>
        <dbReference type="EMBL" id="KAF6839911.1"/>
    </source>
</evidence>
<keyword evidence="3" id="KW-1185">Reference proteome</keyword>
<feature type="region of interest" description="Disordered" evidence="1">
    <location>
        <begin position="43"/>
        <end position="66"/>
    </location>
</feature>
<dbReference type="EMBL" id="WIGO01000010">
    <property type="protein sequence ID" value="KAF6839911.1"/>
    <property type="molecule type" value="Genomic_DNA"/>
</dbReference>
<sequence>MTGSAVVVVAVVVDKGPHAACAGMQGTRRHRGGMAQCETLKLQGSLPTGEDGGQNTEPMTPPSPTG</sequence>